<accession>A0A396ITN5</accession>
<evidence type="ECO:0000313" key="2">
    <source>
        <dbReference type="EMBL" id="RHN69076.1"/>
    </source>
</evidence>
<name>A0A396ITN5_MEDTR</name>
<evidence type="ECO:0000313" key="3">
    <source>
        <dbReference type="Proteomes" id="UP000265566"/>
    </source>
</evidence>
<evidence type="ECO:0008006" key="4">
    <source>
        <dbReference type="Google" id="ProtNLM"/>
    </source>
</evidence>
<keyword evidence="1" id="KW-0472">Membrane</keyword>
<feature type="transmembrane region" description="Helical" evidence="1">
    <location>
        <begin position="12"/>
        <end position="38"/>
    </location>
</feature>
<evidence type="ECO:0000256" key="1">
    <source>
        <dbReference type="SAM" id="Phobius"/>
    </source>
</evidence>
<feature type="transmembrane region" description="Helical" evidence="1">
    <location>
        <begin position="44"/>
        <end position="67"/>
    </location>
</feature>
<proteinExistence type="predicted"/>
<sequence length="192" mass="22432">MGWESKVTYQMLSCYFCLLRIVSSWLWIASPFALLMFFSTYKLVGLGFFSLFFSSMAILLSTLLYIWKYKLVQVDENFATTTMLMNESMIEAMERKEEHQASDIGVVDIYDSYSELDGSISDEENLIEIALPSGHFMDQQKQEFKYNKCSLQQQKNLMELLAEYNEMYEEENLIEIDLSIGSIKCSRFENET</sequence>
<gene>
    <name evidence="2" type="ORF">MtrunA17_Chr3g0120831</name>
</gene>
<dbReference type="PANTHER" id="PTHR35708">
    <property type="entry name" value="GB|AAD25831.1"/>
    <property type="match status" value="1"/>
</dbReference>
<comment type="caution">
    <text evidence="2">The sequence shown here is derived from an EMBL/GenBank/DDBJ whole genome shotgun (WGS) entry which is preliminary data.</text>
</comment>
<keyword evidence="1" id="KW-0812">Transmembrane</keyword>
<organism evidence="2 3">
    <name type="scientific">Medicago truncatula</name>
    <name type="common">Barrel medic</name>
    <name type="synonym">Medicago tribuloides</name>
    <dbReference type="NCBI Taxonomy" id="3880"/>
    <lineage>
        <taxon>Eukaryota</taxon>
        <taxon>Viridiplantae</taxon>
        <taxon>Streptophyta</taxon>
        <taxon>Embryophyta</taxon>
        <taxon>Tracheophyta</taxon>
        <taxon>Spermatophyta</taxon>
        <taxon>Magnoliopsida</taxon>
        <taxon>eudicotyledons</taxon>
        <taxon>Gunneridae</taxon>
        <taxon>Pentapetalae</taxon>
        <taxon>rosids</taxon>
        <taxon>fabids</taxon>
        <taxon>Fabales</taxon>
        <taxon>Fabaceae</taxon>
        <taxon>Papilionoideae</taxon>
        <taxon>50 kb inversion clade</taxon>
        <taxon>NPAAA clade</taxon>
        <taxon>Hologalegina</taxon>
        <taxon>IRL clade</taxon>
        <taxon>Trifolieae</taxon>
        <taxon>Medicago</taxon>
    </lineage>
</organism>
<protein>
    <recommendedName>
        <fullName evidence="4">Transmembrane protein</fullName>
    </recommendedName>
</protein>
<dbReference type="Gramene" id="rna17504">
    <property type="protein sequence ID" value="RHN69076.1"/>
    <property type="gene ID" value="gene17504"/>
</dbReference>
<dbReference type="PANTHER" id="PTHR35708:SF3">
    <property type="entry name" value="GB|AAD25831.1"/>
    <property type="match status" value="1"/>
</dbReference>
<keyword evidence="1" id="KW-1133">Transmembrane helix</keyword>
<dbReference type="Proteomes" id="UP000265566">
    <property type="component" value="Chromosome 3"/>
</dbReference>
<dbReference type="EMBL" id="PSQE01000003">
    <property type="protein sequence ID" value="RHN69076.1"/>
    <property type="molecule type" value="Genomic_DNA"/>
</dbReference>
<reference evidence="3" key="1">
    <citation type="journal article" date="2018" name="Nat. Plants">
        <title>Whole-genome landscape of Medicago truncatula symbiotic genes.</title>
        <authorList>
            <person name="Pecrix Y."/>
            <person name="Staton S.E."/>
            <person name="Sallet E."/>
            <person name="Lelandais-Briere C."/>
            <person name="Moreau S."/>
            <person name="Carrere S."/>
            <person name="Blein T."/>
            <person name="Jardinaud M.F."/>
            <person name="Latrasse D."/>
            <person name="Zouine M."/>
            <person name="Zahm M."/>
            <person name="Kreplak J."/>
            <person name="Mayjonade B."/>
            <person name="Satge C."/>
            <person name="Perez M."/>
            <person name="Cauet S."/>
            <person name="Marande W."/>
            <person name="Chantry-Darmon C."/>
            <person name="Lopez-Roques C."/>
            <person name="Bouchez O."/>
            <person name="Berard A."/>
            <person name="Debelle F."/>
            <person name="Munos S."/>
            <person name="Bendahmane A."/>
            <person name="Berges H."/>
            <person name="Niebel A."/>
            <person name="Buitink J."/>
            <person name="Frugier F."/>
            <person name="Benhamed M."/>
            <person name="Crespi M."/>
            <person name="Gouzy J."/>
            <person name="Gamas P."/>
        </authorList>
    </citation>
    <scope>NUCLEOTIDE SEQUENCE [LARGE SCALE GENOMIC DNA]</scope>
    <source>
        <strain evidence="3">cv. Jemalong A17</strain>
    </source>
</reference>
<dbReference type="AlphaFoldDB" id="A0A396ITN5"/>